<evidence type="ECO:0000313" key="3">
    <source>
        <dbReference type="Proteomes" id="UP000319817"/>
    </source>
</evidence>
<name>A0A517NV23_9BACT</name>
<organism evidence="2 3">
    <name type="scientific">Stieleria marina</name>
    <dbReference type="NCBI Taxonomy" id="1930275"/>
    <lineage>
        <taxon>Bacteria</taxon>
        <taxon>Pseudomonadati</taxon>
        <taxon>Planctomycetota</taxon>
        <taxon>Planctomycetia</taxon>
        <taxon>Pirellulales</taxon>
        <taxon>Pirellulaceae</taxon>
        <taxon>Stieleria</taxon>
    </lineage>
</organism>
<protein>
    <recommendedName>
        <fullName evidence="1">3-keto-alpha-glucoside-1,2-lyase/3-keto-2-hydroxy-glucal hydratase domain-containing protein</fullName>
    </recommendedName>
</protein>
<feature type="domain" description="3-keto-alpha-glucoside-1,2-lyase/3-keto-2-hydroxy-glucal hydratase" evidence="1">
    <location>
        <begin position="57"/>
        <end position="255"/>
    </location>
</feature>
<keyword evidence="3" id="KW-1185">Reference proteome</keyword>
<reference evidence="2 3" key="1">
    <citation type="submission" date="2019-02" db="EMBL/GenBank/DDBJ databases">
        <title>Deep-cultivation of Planctomycetes and their phenomic and genomic characterization uncovers novel biology.</title>
        <authorList>
            <person name="Wiegand S."/>
            <person name="Jogler M."/>
            <person name="Boedeker C."/>
            <person name="Pinto D."/>
            <person name="Vollmers J."/>
            <person name="Rivas-Marin E."/>
            <person name="Kohn T."/>
            <person name="Peeters S.H."/>
            <person name="Heuer A."/>
            <person name="Rast P."/>
            <person name="Oberbeckmann S."/>
            <person name="Bunk B."/>
            <person name="Jeske O."/>
            <person name="Meyerdierks A."/>
            <person name="Storesund J.E."/>
            <person name="Kallscheuer N."/>
            <person name="Luecker S."/>
            <person name="Lage O.M."/>
            <person name="Pohl T."/>
            <person name="Merkel B.J."/>
            <person name="Hornburger P."/>
            <person name="Mueller R.-W."/>
            <person name="Bruemmer F."/>
            <person name="Labrenz M."/>
            <person name="Spormann A.M."/>
            <person name="Op den Camp H."/>
            <person name="Overmann J."/>
            <person name="Amann R."/>
            <person name="Jetten M.S.M."/>
            <person name="Mascher T."/>
            <person name="Medema M.H."/>
            <person name="Devos D.P."/>
            <person name="Kaster A.-K."/>
            <person name="Ovreas L."/>
            <person name="Rohde M."/>
            <person name="Galperin M.Y."/>
            <person name="Jogler C."/>
        </authorList>
    </citation>
    <scope>NUCLEOTIDE SEQUENCE [LARGE SCALE GENOMIC DNA]</scope>
    <source>
        <strain evidence="2 3">K23_9</strain>
    </source>
</reference>
<accession>A0A517NV23</accession>
<dbReference type="EMBL" id="CP036526">
    <property type="protein sequence ID" value="QDT10963.1"/>
    <property type="molecule type" value="Genomic_DNA"/>
</dbReference>
<sequence>MLRCAGVNAFAAQVFRMHRIFVNPVEYEMTMTLKFSAVFFSMAIGFGLACPASGQDGWTALFDGKSIDKWSVKSGFATYTVEEGGVIMGKTAEGSGNSFLCPPQEYGDFELEFEVKVDDGLNSGVQIRSKLKNVDGKDSYGGRLFGPQVEIESSPGQSGWVYGEATGRGWLSPEPKMKDKASNEHSHMKNGEWNQFRVVAKGSTIKTSINGNAVADLTDEEIFETHPKGLIGLQVHGIKKGSGPYEVRWRNLRIKPLK</sequence>
<evidence type="ECO:0000259" key="1">
    <source>
        <dbReference type="Pfam" id="PF06439"/>
    </source>
</evidence>
<dbReference type="Proteomes" id="UP000319817">
    <property type="component" value="Chromosome"/>
</dbReference>
<gene>
    <name evidence="2" type="ORF">K239x_29560</name>
</gene>
<dbReference type="InterPro" id="IPR010496">
    <property type="entry name" value="AL/BT2_dom"/>
</dbReference>
<proteinExistence type="predicted"/>
<evidence type="ECO:0000313" key="2">
    <source>
        <dbReference type="EMBL" id="QDT10963.1"/>
    </source>
</evidence>
<dbReference type="GO" id="GO:0016787">
    <property type="term" value="F:hydrolase activity"/>
    <property type="evidence" value="ECO:0007669"/>
    <property type="project" value="InterPro"/>
</dbReference>
<dbReference type="AlphaFoldDB" id="A0A517NV23"/>
<dbReference type="Pfam" id="PF06439">
    <property type="entry name" value="3keto-disac_hyd"/>
    <property type="match status" value="1"/>
</dbReference>
<dbReference type="Gene3D" id="2.60.120.560">
    <property type="entry name" value="Exo-inulinase, domain 1"/>
    <property type="match status" value="1"/>
</dbReference>